<keyword evidence="2" id="KW-0479">Metal-binding</keyword>
<dbReference type="FunFam" id="3.30.160.60:FF:000341">
    <property type="entry name" value="Spalt-like transcription factor 1"/>
    <property type="match status" value="1"/>
</dbReference>
<dbReference type="GO" id="GO:0061061">
    <property type="term" value="P:muscle structure development"/>
    <property type="evidence" value="ECO:0007669"/>
    <property type="project" value="UniProtKB-ARBA"/>
</dbReference>
<dbReference type="FunFam" id="3.30.160.60:FF:000025">
    <property type="entry name" value="Spalt-like transcription factor 1"/>
    <property type="match status" value="1"/>
</dbReference>
<dbReference type="PROSITE" id="PS00028">
    <property type="entry name" value="ZINC_FINGER_C2H2_1"/>
    <property type="match status" value="8"/>
</dbReference>
<feature type="region of interest" description="Disordered" evidence="11">
    <location>
        <begin position="391"/>
        <end position="456"/>
    </location>
</feature>
<feature type="domain" description="C2H2-type" evidence="12">
    <location>
        <begin position="588"/>
        <end position="615"/>
    </location>
</feature>
<evidence type="ECO:0000313" key="14">
    <source>
        <dbReference type="Proteomes" id="UP000030764"/>
    </source>
</evidence>
<evidence type="ECO:0000256" key="8">
    <source>
        <dbReference type="ARBA" id="ARBA00023242"/>
    </source>
</evidence>
<name>A0A085MLE3_9BILA</name>
<keyword evidence="4 10" id="KW-0863">Zinc-finger</keyword>
<dbReference type="InterPro" id="IPR051565">
    <property type="entry name" value="Sal_C2H2-zinc-finger"/>
</dbReference>
<feature type="compositionally biased region" description="Polar residues" evidence="11">
    <location>
        <begin position="1118"/>
        <end position="1132"/>
    </location>
</feature>
<evidence type="ECO:0000256" key="7">
    <source>
        <dbReference type="ARBA" id="ARBA00023163"/>
    </source>
</evidence>
<feature type="region of interest" description="Disordered" evidence="11">
    <location>
        <begin position="1075"/>
        <end position="1155"/>
    </location>
</feature>
<evidence type="ECO:0000256" key="3">
    <source>
        <dbReference type="ARBA" id="ARBA00022737"/>
    </source>
</evidence>
<dbReference type="PANTHER" id="PTHR23233">
    <property type="entry name" value="SAL-LIKE PROTEIN"/>
    <property type="match status" value="1"/>
</dbReference>
<dbReference type="PROSITE" id="PS50157">
    <property type="entry name" value="ZINC_FINGER_C2H2_2"/>
    <property type="match status" value="7"/>
</dbReference>
<dbReference type="FunFam" id="3.30.160.60:FF:000130">
    <property type="entry name" value="Spalt-like transcription factor 4"/>
    <property type="match status" value="1"/>
</dbReference>
<feature type="compositionally biased region" description="Polar residues" evidence="11">
    <location>
        <begin position="936"/>
        <end position="959"/>
    </location>
</feature>
<dbReference type="EMBL" id="KL363186">
    <property type="protein sequence ID" value="KFD58039.1"/>
    <property type="molecule type" value="Genomic_DNA"/>
</dbReference>
<keyword evidence="8" id="KW-0539">Nucleus</keyword>
<proteinExistence type="inferred from homology"/>
<feature type="region of interest" description="Disordered" evidence="11">
    <location>
        <begin position="320"/>
        <end position="344"/>
    </location>
</feature>
<feature type="domain" description="C2H2-type" evidence="12">
    <location>
        <begin position="872"/>
        <end position="899"/>
    </location>
</feature>
<reference evidence="13 14" key="1">
    <citation type="journal article" date="2014" name="Nat. Genet.">
        <title>Genome and transcriptome of the porcine whipworm Trichuris suis.</title>
        <authorList>
            <person name="Jex A.R."/>
            <person name="Nejsum P."/>
            <person name="Schwarz E.M."/>
            <person name="Hu L."/>
            <person name="Young N.D."/>
            <person name="Hall R.S."/>
            <person name="Korhonen P.K."/>
            <person name="Liao S."/>
            <person name="Thamsborg S."/>
            <person name="Xia J."/>
            <person name="Xu P."/>
            <person name="Wang S."/>
            <person name="Scheerlinck J.P."/>
            <person name="Hofmann A."/>
            <person name="Sternberg P.W."/>
            <person name="Wang J."/>
            <person name="Gasser R.B."/>
        </authorList>
    </citation>
    <scope>NUCLEOTIDE SEQUENCE [LARGE SCALE GENOMIC DNA]</scope>
    <source>
        <strain evidence="13">DCEP-RM93M</strain>
    </source>
</reference>
<dbReference type="GO" id="GO:0048513">
    <property type="term" value="P:animal organ development"/>
    <property type="evidence" value="ECO:0007669"/>
    <property type="project" value="UniProtKB-ARBA"/>
</dbReference>
<comment type="similarity">
    <text evidence="9">Belongs to the sal C2H2-type zinc-finger protein family.</text>
</comment>
<keyword evidence="6" id="KW-0805">Transcription regulation</keyword>
<dbReference type="InterPro" id="IPR013087">
    <property type="entry name" value="Znf_C2H2_type"/>
</dbReference>
<keyword evidence="7" id="KW-0804">Transcription</keyword>
<keyword evidence="14" id="KW-1185">Reference proteome</keyword>
<feature type="compositionally biased region" description="Polar residues" evidence="11">
    <location>
        <begin position="329"/>
        <end position="344"/>
    </location>
</feature>
<dbReference type="FunFam" id="3.30.160.60:FF:000708">
    <property type="entry name" value="Sal-like protein 1"/>
    <property type="match status" value="1"/>
</dbReference>
<dbReference type="GO" id="GO:0048699">
    <property type="term" value="P:generation of neurons"/>
    <property type="evidence" value="ECO:0007669"/>
    <property type="project" value="UniProtKB-ARBA"/>
</dbReference>
<sequence>MTTTAGETPSGIVTTSVAQWATQGRRKQHCPRRIADNECGGNDDDQSPPMVNNLDKEAAKGEMSDELDQQQYDNFICGQCCAEFYTLPSFLAHKKTCNSEWPVVIPSEGSVESALSNGIIFGNCQQSEQSAQVMNWQLTGEPHTYQGQRIIGCGFQAEEQVASGGMPVNTGPTIHCTEPSRESGINGSDYLLTVGSAPVSLIQIQSTLVALQQQQMQQMQLIHQMYQQLLGEKPSTVGGSGFCPLPANLDSSKRSYLSFPGKQLCSSTGSMMSSVSQYQQTADGGEQTSCVGSWYSPSSSLSLSSYLTGYGINFPGRHQASHGAKDVNPSCSQQAQTRRGGTETATEMLCTNDRKIRDRRNRLWQATGRLTADEQKVDARAQHIALERERGRLLHQKCTQEQSGHPRPRSCPQPVSEGRVSSNRLEVSLPSSPFDQSSINQDTAGQNSRPRSESQTAVPLMFTDSFGSALCANETTPVDLSIPPDALQSTSQLFCHFPSQKSHGPLYSASTGTYDCFPSGVNNYDAAAAAAAAAAAMATAAENTLLTSVIGNEVDDDWESMMEITASDEAEKIRKLVGEGCTKVTDPNQCVICKRVLSCKSALQMHYRTHTGERPFKCKICQRAFTTKGNLKTHMGVHRTKPAFRIFHQCPECHKKFTNAVVLQQHLRSHGPRAVQLFSDKLLATADFPSTASLFQNPSNDIVQSVLPTTISSSTAGTSSSTPMTPIFVREGNCGDVLSSSPIASDKGPIDTSAMRFVGQEQMVFSDVAPAFSNLCFLPVDNSPVPSGQSPTRLGAGSLILPPGAVTPTMLISSQASPFVGSLMSGSDASAAATMVTLSGRPNTTCNICFKCFACQSALEIHYRSHTKERPFKCHICSRGFSTKGNMKQHLLTHKVRQLPISDNGLREDAQASADNDVDKGGTSAVIGDDRFTVKAPSSTQGRNDGQNDRLTNGDQNDPSPLESIQRMWSQAETLATSNVTTAPVMKKSNVFSKHQCQLCCKHFSSASALQIHMRTHTGDKPFKCTVCERAFTTKGNLKVHMGTHMWATGSGHRGRRLFDASLSPLSNIVGSTTLGPAPIDELVGGSARESHSVGMPYESAAGSSSDEIRKETPVRRTPSTPSDCNFSYDRTNSVEESKSQEHNLTESPPPSKVPFSGYQALTGSSVLPMITATGFQLNPPPTGSLAFVPAVSEKPSVFQTDCSTSPSSTMPTHSTAHEASNDSEAMANGHGDSQSVGADTMLRLWHHVCYICHKTCRNGADLEEHIKAHLMQNSLERSDVVHVD</sequence>
<feature type="compositionally biased region" description="Polar residues" evidence="11">
    <location>
        <begin position="419"/>
        <end position="456"/>
    </location>
</feature>
<evidence type="ECO:0000256" key="5">
    <source>
        <dbReference type="ARBA" id="ARBA00022833"/>
    </source>
</evidence>
<feature type="domain" description="C2H2-type" evidence="12">
    <location>
        <begin position="844"/>
        <end position="871"/>
    </location>
</feature>
<evidence type="ECO:0000256" key="6">
    <source>
        <dbReference type="ARBA" id="ARBA00023015"/>
    </source>
</evidence>
<dbReference type="GO" id="GO:0000978">
    <property type="term" value="F:RNA polymerase II cis-regulatory region sequence-specific DNA binding"/>
    <property type="evidence" value="ECO:0007669"/>
    <property type="project" value="TreeGrafter"/>
</dbReference>
<dbReference type="Gene3D" id="3.30.160.60">
    <property type="entry name" value="Classic Zinc Finger"/>
    <property type="match status" value="6"/>
</dbReference>
<feature type="region of interest" description="Disordered" evidence="11">
    <location>
        <begin position="1199"/>
        <end position="1235"/>
    </location>
</feature>
<gene>
    <name evidence="13" type="ORF">M513_01272</name>
</gene>
<keyword evidence="5" id="KW-0862">Zinc</keyword>
<feature type="region of interest" description="Disordered" evidence="11">
    <location>
        <begin position="23"/>
        <end position="53"/>
    </location>
</feature>
<organism evidence="13 14">
    <name type="scientific">Trichuris suis</name>
    <name type="common">pig whipworm</name>
    <dbReference type="NCBI Taxonomy" id="68888"/>
    <lineage>
        <taxon>Eukaryota</taxon>
        <taxon>Metazoa</taxon>
        <taxon>Ecdysozoa</taxon>
        <taxon>Nematoda</taxon>
        <taxon>Enoplea</taxon>
        <taxon>Dorylaimia</taxon>
        <taxon>Trichinellida</taxon>
        <taxon>Trichuridae</taxon>
        <taxon>Trichuris</taxon>
    </lineage>
</organism>
<feature type="compositionally biased region" description="Low complexity" evidence="11">
    <location>
        <begin position="1201"/>
        <end position="1215"/>
    </location>
</feature>
<dbReference type="GO" id="GO:0000981">
    <property type="term" value="F:DNA-binding transcription factor activity, RNA polymerase II-specific"/>
    <property type="evidence" value="ECO:0007669"/>
    <property type="project" value="TreeGrafter"/>
</dbReference>
<dbReference type="Proteomes" id="UP000030764">
    <property type="component" value="Unassembled WGS sequence"/>
</dbReference>
<dbReference type="GO" id="GO:0009791">
    <property type="term" value="P:post-embryonic development"/>
    <property type="evidence" value="ECO:0007669"/>
    <property type="project" value="UniProtKB-ARBA"/>
</dbReference>
<protein>
    <recommendedName>
        <fullName evidence="12">C2H2-type domain-containing protein</fullName>
    </recommendedName>
</protein>
<evidence type="ECO:0000256" key="9">
    <source>
        <dbReference type="ARBA" id="ARBA00038474"/>
    </source>
</evidence>
<dbReference type="GO" id="GO:0008270">
    <property type="term" value="F:zinc ion binding"/>
    <property type="evidence" value="ECO:0007669"/>
    <property type="project" value="UniProtKB-KW"/>
</dbReference>
<dbReference type="SUPFAM" id="SSF57667">
    <property type="entry name" value="beta-beta-alpha zinc fingers"/>
    <property type="match status" value="4"/>
</dbReference>
<feature type="region of interest" description="Disordered" evidence="11">
    <location>
        <begin position="910"/>
        <end position="962"/>
    </location>
</feature>
<comment type="subcellular location">
    <subcellularLocation>
        <location evidence="1">Nucleus</location>
    </subcellularLocation>
</comment>
<feature type="domain" description="C2H2-type" evidence="12">
    <location>
        <begin position="616"/>
        <end position="643"/>
    </location>
</feature>
<feature type="domain" description="C2H2-type" evidence="12">
    <location>
        <begin position="648"/>
        <end position="670"/>
    </location>
</feature>
<keyword evidence="3" id="KW-0677">Repeat</keyword>
<evidence type="ECO:0000259" key="12">
    <source>
        <dbReference type="PROSITE" id="PS50157"/>
    </source>
</evidence>
<dbReference type="PANTHER" id="PTHR23233:SF84">
    <property type="entry name" value="FI23031P1"/>
    <property type="match status" value="1"/>
</dbReference>
<dbReference type="GO" id="GO:0048646">
    <property type="term" value="P:anatomical structure formation involved in morphogenesis"/>
    <property type="evidence" value="ECO:0007669"/>
    <property type="project" value="UniProtKB-ARBA"/>
</dbReference>
<dbReference type="InterPro" id="IPR036236">
    <property type="entry name" value="Znf_C2H2_sf"/>
</dbReference>
<evidence type="ECO:0000256" key="11">
    <source>
        <dbReference type="SAM" id="MobiDB-lite"/>
    </source>
</evidence>
<dbReference type="GO" id="GO:0005634">
    <property type="term" value="C:nucleus"/>
    <property type="evidence" value="ECO:0007669"/>
    <property type="project" value="UniProtKB-SubCell"/>
</dbReference>
<evidence type="ECO:0000256" key="2">
    <source>
        <dbReference type="ARBA" id="ARBA00022723"/>
    </source>
</evidence>
<accession>A0A085MLE3</accession>
<feature type="domain" description="C2H2-type" evidence="12">
    <location>
        <begin position="1023"/>
        <end position="1045"/>
    </location>
</feature>
<feature type="compositionally biased region" description="Basic and acidic residues" evidence="11">
    <location>
        <begin position="1133"/>
        <end position="1145"/>
    </location>
</feature>
<evidence type="ECO:0000313" key="13">
    <source>
        <dbReference type="EMBL" id="KFD58039.1"/>
    </source>
</evidence>
<evidence type="ECO:0000256" key="4">
    <source>
        <dbReference type="ARBA" id="ARBA00022771"/>
    </source>
</evidence>
<dbReference type="SMART" id="SM00355">
    <property type="entry name" value="ZnF_C2H2"/>
    <property type="match status" value="9"/>
</dbReference>
<feature type="domain" description="C2H2-type" evidence="12">
    <location>
        <begin position="995"/>
        <end position="1022"/>
    </location>
</feature>
<evidence type="ECO:0000256" key="10">
    <source>
        <dbReference type="PROSITE-ProRule" id="PRU00042"/>
    </source>
</evidence>
<dbReference type="GO" id="GO:0001708">
    <property type="term" value="P:cell fate specification"/>
    <property type="evidence" value="ECO:0007669"/>
    <property type="project" value="UniProtKB-ARBA"/>
</dbReference>
<dbReference type="FunFam" id="3.30.160.60:FF:002381">
    <property type="entry name" value="Putative spalt protein"/>
    <property type="match status" value="1"/>
</dbReference>
<dbReference type="Pfam" id="PF13894">
    <property type="entry name" value="zf-C2H2_4"/>
    <property type="match status" value="1"/>
</dbReference>
<evidence type="ECO:0000256" key="1">
    <source>
        <dbReference type="ARBA" id="ARBA00004123"/>
    </source>
</evidence>
<dbReference type="Pfam" id="PF00096">
    <property type="entry name" value="zf-C2H2"/>
    <property type="match status" value="3"/>
</dbReference>